<evidence type="ECO:0000256" key="7">
    <source>
        <dbReference type="ARBA" id="ARBA00023211"/>
    </source>
</evidence>
<keyword evidence="11" id="KW-1185">Reference proteome</keyword>
<dbReference type="EMBL" id="BAABJX010000015">
    <property type="protein sequence ID" value="GAA4825146.1"/>
    <property type="molecule type" value="Genomic_DNA"/>
</dbReference>
<evidence type="ECO:0000256" key="9">
    <source>
        <dbReference type="HAMAP-Rule" id="MF_00106"/>
    </source>
</evidence>
<dbReference type="Proteomes" id="UP001500298">
    <property type="component" value="Unassembled WGS sequence"/>
</dbReference>
<keyword evidence="8 9" id="KW-0456">Lyase</keyword>
<evidence type="ECO:0000313" key="11">
    <source>
        <dbReference type="Proteomes" id="UP001500298"/>
    </source>
</evidence>
<dbReference type="Gene3D" id="3.20.20.150">
    <property type="entry name" value="Divalent-metal-dependent TIM barrel enzymes"/>
    <property type="match status" value="2"/>
</dbReference>
<dbReference type="RefSeq" id="WP_345369229.1">
    <property type="nucleotide sequence ID" value="NZ_BAABJX010000015.1"/>
</dbReference>
<comment type="function">
    <text evidence="2 9">Catalyzes the dehydration of D-mannonate.</text>
</comment>
<evidence type="ECO:0000256" key="3">
    <source>
        <dbReference type="ARBA" id="ARBA00004892"/>
    </source>
</evidence>
<dbReference type="HAMAP" id="MF_00106">
    <property type="entry name" value="UxuA"/>
    <property type="match status" value="1"/>
</dbReference>
<dbReference type="Pfam" id="PF03786">
    <property type="entry name" value="UxuA"/>
    <property type="match status" value="1"/>
</dbReference>
<gene>
    <name evidence="9 10" type="primary">uxuA</name>
    <name evidence="10" type="ORF">GCM10023331_06960</name>
</gene>
<reference evidence="11" key="1">
    <citation type="journal article" date="2019" name="Int. J. Syst. Evol. Microbiol.">
        <title>The Global Catalogue of Microorganisms (GCM) 10K type strain sequencing project: providing services to taxonomists for standard genome sequencing and annotation.</title>
        <authorList>
            <consortium name="The Broad Institute Genomics Platform"/>
            <consortium name="The Broad Institute Genome Sequencing Center for Infectious Disease"/>
            <person name="Wu L."/>
            <person name="Ma J."/>
        </authorList>
    </citation>
    <scope>NUCLEOTIDE SEQUENCE [LARGE SCALE GENOMIC DNA]</scope>
    <source>
        <strain evidence="11">JCM 18326</strain>
    </source>
</reference>
<dbReference type="NCBIfam" id="NF003027">
    <property type="entry name" value="PRK03906.1"/>
    <property type="match status" value="1"/>
</dbReference>
<name>A0ABP9D5D4_9BACT</name>
<comment type="pathway">
    <text evidence="3 9">Carbohydrate metabolism; pentose and glucuronate interconversion.</text>
</comment>
<dbReference type="SUPFAM" id="SSF51658">
    <property type="entry name" value="Xylose isomerase-like"/>
    <property type="match status" value="1"/>
</dbReference>
<comment type="caution">
    <text evidence="10">The sequence shown here is derived from an EMBL/GenBank/DDBJ whole genome shotgun (WGS) entry which is preliminary data.</text>
</comment>
<evidence type="ECO:0000256" key="2">
    <source>
        <dbReference type="ARBA" id="ARBA00002713"/>
    </source>
</evidence>
<comment type="similarity">
    <text evidence="4 9">Belongs to the mannonate dehydratase family.</text>
</comment>
<evidence type="ECO:0000256" key="4">
    <source>
        <dbReference type="ARBA" id="ARBA00007389"/>
    </source>
</evidence>
<evidence type="ECO:0000256" key="8">
    <source>
        <dbReference type="ARBA" id="ARBA00023239"/>
    </source>
</evidence>
<comment type="cofactor">
    <cofactor evidence="9">
        <name>Fe(2+)</name>
        <dbReference type="ChEBI" id="CHEBI:29033"/>
    </cofactor>
    <cofactor evidence="9">
        <name>Mn(2+)</name>
        <dbReference type="ChEBI" id="CHEBI:29035"/>
    </cofactor>
</comment>
<comment type="catalytic activity">
    <reaction evidence="1 9">
        <text>D-mannonate = 2-dehydro-3-deoxy-D-gluconate + H2O</text>
        <dbReference type="Rhea" id="RHEA:20097"/>
        <dbReference type="ChEBI" id="CHEBI:15377"/>
        <dbReference type="ChEBI" id="CHEBI:17767"/>
        <dbReference type="ChEBI" id="CHEBI:57990"/>
        <dbReference type="EC" id="4.2.1.8"/>
    </reaction>
</comment>
<evidence type="ECO:0000256" key="5">
    <source>
        <dbReference type="ARBA" id="ARBA00012927"/>
    </source>
</evidence>
<sequence>MLEKTWRWYGPKDFVTLDQVAQAGATGVVTALHHLPNGVVWSKEEIMNRKQEVEAANLHWSVVESVPVHEEIKLRKGDYQNKIEAFKQTLKNLGECGIDTVCYNFMPVLDWTRTDLNFELPNKATALRFDRQALVVFDVFLLQRSGAEKDYTPALIQEAQEYYEKMTSQEKDLLVNTILAGLPGAEENYSLADFRLKLQEYAEVTEEVLRANLIAFLQEVVPVAQEAGVKLAIHPDDPPFSLFGLPRIVSTESDLEHLLSAVDYEANGWTLCTGSLGARKENDVLRMLERFSHRIHFVHLRNVAIEEDGSFYEANHLEGQVNMYEVIQALLKEQSQRKGERSTRMPMRPDHGHRMLDDLHKTVNPGYSAIGRLKGLAELRGVEFAILNSIKEEVADAQVV</sequence>
<organism evidence="10 11">
    <name type="scientific">Algivirga pacifica</name>
    <dbReference type="NCBI Taxonomy" id="1162670"/>
    <lineage>
        <taxon>Bacteria</taxon>
        <taxon>Pseudomonadati</taxon>
        <taxon>Bacteroidota</taxon>
        <taxon>Cytophagia</taxon>
        <taxon>Cytophagales</taxon>
        <taxon>Flammeovirgaceae</taxon>
        <taxon>Algivirga</taxon>
    </lineage>
</organism>
<protein>
    <recommendedName>
        <fullName evidence="5 9">Mannonate dehydratase</fullName>
        <ecNumber evidence="5 9">4.2.1.8</ecNumber>
    </recommendedName>
    <alternativeName>
        <fullName evidence="9">D-mannonate hydro-lyase</fullName>
    </alternativeName>
</protein>
<dbReference type="PANTHER" id="PTHR30387:SF2">
    <property type="entry name" value="MANNONATE DEHYDRATASE"/>
    <property type="match status" value="1"/>
</dbReference>
<proteinExistence type="inferred from homology"/>
<evidence type="ECO:0000256" key="6">
    <source>
        <dbReference type="ARBA" id="ARBA00023004"/>
    </source>
</evidence>
<evidence type="ECO:0000313" key="10">
    <source>
        <dbReference type="EMBL" id="GAA4825146.1"/>
    </source>
</evidence>
<dbReference type="PANTHER" id="PTHR30387">
    <property type="entry name" value="MANNONATE DEHYDRATASE"/>
    <property type="match status" value="1"/>
</dbReference>
<accession>A0ABP9D5D4</accession>
<evidence type="ECO:0000256" key="1">
    <source>
        <dbReference type="ARBA" id="ARBA00001794"/>
    </source>
</evidence>
<dbReference type="PIRSF" id="PIRSF016049">
    <property type="entry name" value="Man_dehyd"/>
    <property type="match status" value="1"/>
</dbReference>
<dbReference type="NCBIfam" id="TIGR00695">
    <property type="entry name" value="uxuA"/>
    <property type="match status" value="1"/>
</dbReference>
<keyword evidence="6 9" id="KW-0408">Iron</keyword>
<keyword evidence="7 9" id="KW-0464">Manganese</keyword>
<dbReference type="InterPro" id="IPR004628">
    <property type="entry name" value="Man_deHydtase"/>
</dbReference>
<dbReference type="EC" id="4.2.1.8" evidence="5 9"/>
<dbReference type="InterPro" id="IPR036237">
    <property type="entry name" value="Xyl_isomerase-like_sf"/>
</dbReference>